<reference evidence="1 2" key="1">
    <citation type="journal article" date="2024" name="Commun. Biol.">
        <title>Comparative genomic analysis of thermophilic fungi reveals convergent evolutionary adaptations and gene losses.</title>
        <authorList>
            <person name="Steindorff A.S."/>
            <person name="Aguilar-Pontes M.V."/>
            <person name="Robinson A.J."/>
            <person name="Andreopoulos B."/>
            <person name="LaButti K."/>
            <person name="Kuo A."/>
            <person name="Mondo S."/>
            <person name="Riley R."/>
            <person name="Otillar R."/>
            <person name="Haridas S."/>
            <person name="Lipzen A."/>
            <person name="Grimwood J."/>
            <person name="Schmutz J."/>
            <person name="Clum A."/>
            <person name="Reid I.D."/>
            <person name="Moisan M.C."/>
            <person name="Butler G."/>
            <person name="Nguyen T.T.M."/>
            <person name="Dewar K."/>
            <person name="Conant G."/>
            <person name="Drula E."/>
            <person name="Henrissat B."/>
            <person name="Hansel C."/>
            <person name="Singer S."/>
            <person name="Hutchinson M.I."/>
            <person name="de Vries R.P."/>
            <person name="Natvig D.O."/>
            <person name="Powell A.J."/>
            <person name="Tsang A."/>
            <person name="Grigoriev I.V."/>
        </authorList>
    </citation>
    <scope>NUCLEOTIDE SEQUENCE [LARGE SCALE GENOMIC DNA]</scope>
    <source>
        <strain evidence="1 2">CBS 494.80</strain>
    </source>
</reference>
<gene>
    <name evidence="1" type="ORF">VTL71DRAFT_11132</name>
</gene>
<keyword evidence="2" id="KW-1185">Reference proteome</keyword>
<protein>
    <submittedName>
        <fullName evidence="1">Uncharacterized protein</fullName>
    </submittedName>
</protein>
<sequence length="68" mass="7419">MQGLNRDETSALCVAPSPFPGARHFILRRDESSESDTFTPSISLPLLPHTTATTILNLLIPNTSEKVL</sequence>
<dbReference type="Proteomes" id="UP001595075">
    <property type="component" value="Unassembled WGS sequence"/>
</dbReference>
<accession>A0ABR4CWI3</accession>
<dbReference type="EMBL" id="JAZHXI010000003">
    <property type="protein sequence ID" value="KAL2073806.1"/>
    <property type="molecule type" value="Genomic_DNA"/>
</dbReference>
<comment type="caution">
    <text evidence="1">The sequence shown here is derived from an EMBL/GenBank/DDBJ whole genome shotgun (WGS) entry which is preliminary data.</text>
</comment>
<organism evidence="1 2">
    <name type="scientific">Oculimacula yallundae</name>
    <dbReference type="NCBI Taxonomy" id="86028"/>
    <lineage>
        <taxon>Eukaryota</taxon>
        <taxon>Fungi</taxon>
        <taxon>Dikarya</taxon>
        <taxon>Ascomycota</taxon>
        <taxon>Pezizomycotina</taxon>
        <taxon>Leotiomycetes</taxon>
        <taxon>Helotiales</taxon>
        <taxon>Ploettnerulaceae</taxon>
        <taxon>Oculimacula</taxon>
    </lineage>
</organism>
<evidence type="ECO:0000313" key="1">
    <source>
        <dbReference type="EMBL" id="KAL2073806.1"/>
    </source>
</evidence>
<evidence type="ECO:0000313" key="2">
    <source>
        <dbReference type="Proteomes" id="UP001595075"/>
    </source>
</evidence>
<name>A0ABR4CWI3_9HELO</name>
<proteinExistence type="predicted"/>